<dbReference type="Proteomes" id="UP000321192">
    <property type="component" value="Unassembled WGS sequence"/>
</dbReference>
<dbReference type="AlphaFoldDB" id="A0A5C7S5V9"/>
<evidence type="ECO:0000313" key="7">
    <source>
        <dbReference type="EMBL" id="TXH78376.1"/>
    </source>
</evidence>
<evidence type="ECO:0000256" key="2">
    <source>
        <dbReference type="ARBA" id="ARBA00022692"/>
    </source>
</evidence>
<proteinExistence type="predicted"/>
<dbReference type="GO" id="GO:0016020">
    <property type="term" value="C:membrane"/>
    <property type="evidence" value="ECO:0007669"/>
    <property type="project" value="UniProtKB-SubCell"/>
</dbReference>
<keyword evidence="3" id="KW-1133">Transmembrane helix</keyword>
<feature type="compositionally biased region" description="Basic residues" evidence="5">
    <location>
        <begin position="1"/>
        <end position="10"/>
    </location>
</feature>
<evidence type="ECO:0000256" key="1">
    <source>
        <dbReference type="ARBA" id="ARBA00004167"/>
    </source>
</evidence>
<dbReference type="SUPFAM" id="SSF54427">
    <property type="entry name" value="NTF2-like"/>
    <property type="match status" value="1"/>
</dbReference>
<organism evidence="7 8">
    <name type="scientific">Thauera aminoaromatica</name>
    <dbReference type="NCBI Taxonomy" id="164330"/>
    <lineage>
        <taxon>Bacteria</taxon>
        <taxon>Pseudomonadati</taxon>
        <taxon>Pseudomonadota</taxon>
        <taxon>Betaproteobacteria</taxon>
        <taxon>Rhodocyclales</taxon>
        <taxon>Zoogloeaceae</taxon>
        <taxon>Thauera</taxon>
    </lineage>
</organism>
<dbReference type="Gene3D" id="3.10.450.230">
    <property type="entry name" value="VirB8 protein"/>
    <property type="match status" value="1"/>
</dbReference>
<evidence type="ECO:0000256" key="4">
    <source>
        <dbReference type="ARBA" id="ARBA00023136"/>
    </source>
</evidence>
<evidence type="ECO:0000256" key="3">
    <source>
        <dbReference type="ARBA" id="ARBA00022989"/>
    </source>
</evidence>
<dbReference type="InterPro" id="IPR032710">
    <property type="entry name" value="NTF2-like_dom_sf"/>
</dbReference>
<reference evidence="7 8" key="1">
    <citation type="submission" date="2018-09" db="EMBL/GenBank/DDBJ databases">
        <title>Metagenome Assembled Genomes from an Advanced Water Purification Facility.</title>
        <authorList>
            <person name="Stamps B.W."/>
            <person name="Spear J.R."/>
        </authorList>
    </citation>
    <scope>NUCLEOTIDE SEQUENCE [LARGE SCALE GENOMIC DNA]</scope>
    <source>
        <strain evidence="7">Bin_27_1</strain>
    </source>
</reference>
<protein>
    <submittedName>
        <fullName evidence="7">Type IV secretion system protein</fullName>
    </submittedName>
</protein>
<comment type="caution">
    <text evidence="7">The sequence shown here is derived from an EMBL/GenBank/DDBJ whole genome shotgun (WGS) entry which is preliminary data.</text>
</comment>
<name>A0A5C7S5V9_THASP</name>
<dbReference type="EMBL" id="SSFD01000392">
    <property type="protein sequence ID" value="TXH78376.1"/>
    <property type="molecule type" value="Genomic_DNA"/>
</dbReference>
<evidence type="ECO:0000313" key="8">
    <source>
        <dbReference type="Proteomes" id="UP000321192"/>
    </source>
</evidence>
<keyword evidence="4" id="KW-0472">Membrane</keyword>
<accession>A0A5C7S5V9</accession>
<comment type="subcellular location">
    <subcellularLocation>
        <location evidence="1">Membrane</location>
        <topology evidence="1">Single-pass membrane protein</topology>
    </subcellularLocation>
</comment>
<feature type="region of interest" description="Disordered" evidence="5">
    <location>
        <begin position="1"/>
        <end position="23"/>
    </location>
</feature>
<dbReference type="Pfam" id="PF04335">
    <property type="entry name" value="VirB8"/>
    <property type="match status" value="1"/>
</dbReference>
<evidence type="ECO:0000256" key="5">
    <source>
        <dbReference type="SAM" id="MobiDB-lite"/>
    </source>
</evidence>
<sequence>MRPHRVHRAPHLGGDPPKAQPVTPQQFDFHIHLVCDHPGSKRPDLLNSVYQLSIGSPYQLTSGSDTEQRRNWIATIGYTYVNAPISAQDRRINPLGFQVYSYRVDPESVAAN</sequence>
<feature type="domain" description="Bacterial virulence protein VirB8" evidence="6">
    <location>
        <begin position="64"/>
        <end position="107"/>
    </location>
</feature>
<gene>
    <name evidence="7" type="ORF">E6Q80_22800</name>
</gene>
<dbReference type="InterPro" id="IPR007430">
    <property type="entry name" value="VirB8"/>
</dbReference>
<dbReference type="CDD" id="cd16424">
    <property type="entry name" value="VirB8"/>
    <property type="match status" value="1"/>
</dbReference>
<keyword evidence="2" id="KW-0812">Transmembrane</keyword>
<evidence type="ECO:0000259" key="6">
    <source>
        <dbReference type="Pfam" id="PF04335"/>
    </source>
</evidence>